<feature type="compositionally biased region" description="Low complexity" evidence="1">
    <location>
        <begin position="1"/>
        <end position="15"/>
    </location>
</feature>
<reference evidence="2" key="1">
    <citation type="submission" date="2014-09" db="EMBL/GenBank/DDBJ databases">
        <authorList>
            <person name="Magalhaes I.L.F."/>
            <person name="Oliveira U."/>
            <person name="Santos F.R."/>
            <person name="Vidigal T.H.D.A."/>
            <person name="Brescovit A.D."/>
            <person name="Santos A.J."/>
        </authorList>
    </citation>
    <scope>NUCLEOTIDE SEQUENCE</scope>
    <source>
        <tissue evidence="2">Shoot tissue taken approximately 20 cm above the soil surface</tissue>
    </source>
</reference>
<evidence type="ECO:0000256" key="1">
    <source>
        <dbReference type="SAM" id="MobiDB-lite"/>
    </source>
</evidence>
<accession>A0A0A9EZB4</accession>
<dbReference type="AlphaFoldDB" id="A0A0A9EZB4"/>
<protein>
    <submittedName>
        <fullName evidence="2">Uncharacterized protein</fullName>
    </submittedName>
</protein>
<feature type="compositionally biased region" description="Basic residues" evidence="1">
    <location>
        <begin position="16"/>
        <end position="39"/>
    </location>
</feature>
<dbReference type="EMBL" id="GBRH01192469">
    <property type="protein sequence ID" value="JAE05427.1"/>
    <property type="molecule type" value="Transcribed_RNA"/>
</dbReference>
<organism evidence="2">
    <name type="scientific">Arundo donax</name>
    <name type="common">Giant reed</name>
    <name type="synonym">Donax arundinaceus</name>
    <dbReference type="NCBI Taxonomy" id="35708"/>
    <lineage>
        <taxon>Eukaryota</taxon>
        <taxon>Viridiplantae</taxon>
        <taxon>Streptophyta</taxon>
        <taxon>Embryophyta</taxon>
        <taxon>Tracheophyta</taxon>
        <taxon>Spermatophyta</taxon>
        <taxon>Magnoliopsida</taxon>
        <taxon>Liliopsida</taxon>
        <taxon>Poales</taxon>
        <taxon>Poaceae</taxon>
        <taxon>PACMAD clade</taxon>
        <taxon>Arundinoideae</taxon>
        <taxon>Arundineae</taxon>
        <taxon>Arundo</taxon>
    </lineage>
</organism>
<feature type="region of interest" description="Disordered" evidence="1">
    <location>
        <begin position="1"/>
        <end position="39"/>
    </location>
</feature>
<reference evidence="2" key="2">
    <citation type="journal article" date="2015" name="Data Brief">
        <title>Shoot transcriptome of the giant reed, Arundo donax.</title>
        <authorList>
            <person name="Barrero R.A."/>
            <person name="Guerrero F.D."/>
            <person name="Moolhuijzen P."/>
            <person name="Goolsby J.A."/>
            <person name="Tidwell J."/>
            <person name="Bellgard S.E."/>
            <person name="Bellgard M.I."/>
        </authorList>
    </citation>
    <scope>NUCLEOTIDE SEQUENCE</scope>
    <source>
        <tissue evidence="2">Shoot tissue taken approximately 20 cm above the soil surface</tissue>
    </source>
</reference>
<proteinExistence type="predicted"/>
<sequence length="39" mass="4413">MRRGPAVSAAAAAPARGRRRGRRRAGWSRRRRWAVGGRR</sequence>
<evidence type="ECO:0000313" key="2">
    <source>
        <dbReference type="EMBL" id="JAE05427.1"/>
    </source>
</evidence>
<name>A0A0A9EZB4_ARUDO</name>